<dbReference type="Proteomes" id="UP000494165">
    <property type="component" value="Unassembled WGS sequence"/>
</dbReference>
<keyword evidence="1" id="KW-0479">Metal-binding</keyword>
<dbReference type="OrthoDB" id="512667at2759"/>
<dbReference type="EMBL" id="CADEPI010000263">
    <property type="protein sequence ID" value="CAB3382267.1"/>
    <property type="molecule type" value="Genomic_DNA"/>
</dbReference>
<dbReference type="PROSITE" id="PS51501">
    <property type="entry name" value="ZF_DNL"/>
    <property type="match status" value="1"/>
</dbReference>
<name>A0A8S1DNW0_9INSE</name>
<dbReference type="PANTHER" id="PTHR20922:SF13">
    <property type="entry name" value="DNL-TYPE ZINC FINGER PROTEIN"/>
    <property type="match status" value="1"/>
</dbReference>
<dbReference type="GO" id="GO:0051087">
    <property type="term" value="F:protein-folding chaperone binding"/>
    <property type="evidence" value="ECO:0007669"/>
    <property type="project" value="TreeGrafter"/>
</dbReference>
<comment type="caution">
    <text evidence="6">The sequence shown here is derived from an EMBL/GenBank/DDBJ whole genome shotgun (WGS) entry which is preliminary data.</text>
</comment>
<proteinExistence type="predicted"/>
<sequence>MTLKLHHLRAASRFLSLQRRLISSYSKPPILQNSPNLSVRKLRPALFYKFSPPLYNFSLRLCSSESKGVPLGKLEGRFNLIYTCGVCSHRNSHFISKHAYEKGVVIVTCEGCKNRHLIADHLGWFQDFQEKNIEEMMAKKGQVVQRVKAIFEYSE</sequence>
<gene>
    <name evidence="6" type="ORF">CLODIP_2_CD07042</name>
</gene>
<dbReference type="GO" id="GO:0030150">
    <property type="term" value="P:protein import into mitochondrial matrix"/>
    <property type="evidence" value="ECO:0007669"/>
    <property type="project" value="TreeGrafter"/>
</dbReference>
<evidence type="ECO:0000256" key="2">
    <source>
        <dbReference type="ARBA" id="ARBA00022771"/>
    </source>
</evidence>
<dbReference type="PANTHER" id="PTHR20922">
    <property type="entry name" value="DNL-TYPE ZINC FINGER PROTEIN"/>
    <property type="match status" value="1"/>
</dbReference>
<evidence type="ECO:0000256" key="1">
    <source>
        <dbReference type="ARBA" id="ARBA00022723"/>
    </source>
</evidence>
<dbReference type="InterPro" id="IPR007853">
    <property type="entry name" value="Znf_DNL-typ"/>
</dbReference>
<dbReference type="GO" id="GO:0005739">
    <property type="term" value="C:mitochondrion"/>
    <property type="evidence" value="ECO:0007669"/>
    <property type="project" value="TreeGrafter"/>
</dbReference>
<protein>
    <recommendedName>
        <fullName evidence="5">DNL-type domain-containing protein</fullName>
    </recommendedName>
</protein>
<keyword evidence="3" id="KW-0862">Zinc</keyword>
<dbReference type="Pfam" id="PF05180">
    <property type="entry name" value="zf-DNL"/>
    <property type="match status" value="1"/>
</dbReference>
<accession>A0A8S1DNW0</accession>
<organism evidence="6 7">
    <name type="scientific">Cloeon dipterum</name>
    <dbReference type="NCBI Taxonomy" id="197152"/>
    <lineage>
        <taxon>Eukaryota</taxon>
        <taxon>Metazoa</taxon>
        <taxon>Ecdysozoa</taxon>
        <taxon>Arthropoda</taxon>
        <taxon>Hexapoda</taxon>
        <taxon>Insecta</taxon>
        <taxon>Pterygota</taxon>
        <taxon>Palaeoptera</taxon>
        <taxon>Ephemeroptera</taxon>
        <taxon>Pisciforma</taxon>
        <taxon>Baetidae</taxon>
        <taxon>Cloeon</taxon>
    </lineage>
</organism>
<dbReference type="AlphaFoldDB" id="A0A8S1DNW0"/>
<dbReference type="GO" id="GO:0006457">
    <property type="term" value="P:protein folding"/>
    <property type="evidence" value="ECO:0007669"/>
    <property type="project" value="TreeGrafter"/>
</dbReference>
<evidence type="ECO:0000313" key="6">
    <source>
        <dbReference type="EMBL" id="CAB3382267.1"/>
    </source>
</evidence>
<dbReference type="GO" id="GO:0008270">
    <property type="term" value="F:zinc ion binding"/>
    <property type="evidence" value="ECO:0007669"/>
    <property type="project" value="UniProtKB-KW"/>
</dbReference>
<evidence type="ECO:0000313" key="7">
    <source>
        <dbReference type="Proteomes" id="UP000494165"/>
    </source>
</evidence>
<evidence type="ECO:0000256" key="4">
    <source>
        <dbReference type="PROSITE-ProRule" id="PRU00834"/>
    </source>
</evidence>
<keyword evidence="2 4" id="KW-0863">Zinc-finger</keyword>
<reference evidence="6 7" key="1">
    <citation type="submission" date="2020-04" db="EMBL/GenBank/DDBJ databases">
        <authorList>
            <person name="Alioto T."/>
            <person name="Alioto T."/>
            <person name="Gomez Garrido J."/>
        </authorList>
    </citation>
    <scope>NUCLEOTIDE SEQUENCE [LARGE SCALE GENOMIC DNA]</scope>
</reference>
<dbReference type="GO" id="GO:0050821">
    <property type="term" value="P:protein stabilization"/>
    <property type="evidence" value="ECO:0007669"/>
    <property type="project" value="TreeGrafter"/>
</dbReference>
<keyword evidence="7" id="KW-1185">Reference proteome</keyword>
<evidence type="ECO:0000259" key="5">
    <source>
        <dbReference type="PROSITE" id="PS51501"/>
    </source>
</evidence>
<dbReference type="InterPro" id="IPR024158">
    <property type="entry name" value="Mt_import_TIM15"/>
</dbReference>
<feature type="domain" description="DNL-type" evidence="5">
    <location>
        <begin position="73"/>
        <end position="155"/>
    </location>
</feature>
<evidence type="ECO:0000256" key="3">
    <source>
        <dbReference type="ARBA" id="ARBA00022833"/>
    </source>
</evidence>